<evidence type="ECO:0000313" key="11">
    <source>
        <dbReference type="Proteomes" id="UP000326759"/>
    </source>
</evidence>
<dbReference type="AlphaFoldDB" id="A0A5N5SYA5"/>
<keyword evidence="7 9" id="KW-0333">Golgi apparatus</keyword>
<dbReference type="PANTHER" id="PTHR12369">
    <property type="entry name" value="CHONDROITIN SYNTHASE"/>
    <property type="match status" value="1"/>
</dbReference>
<evidence type="ECO:0000256" key="8">
    <source>
        <dbReference type="ARBA" id="ARBA00023136"/>
    </source>
</evidence>
<dbReference type="InterPro" id="IPR051227">
    <property type="entry name" value="CS_glycosyltransferase"/>
</dbReference>
<dbReference type="Proteomes" id="UP000326759">
    <property type="component" value="Unassembled WGS sequence"/>
</dbReference>
<keyword evidence="6 9" id="KW-1133">Transmembrane helix</keyword>
<keyword evidence="11" id="KW-1185">Reference proteome</keyword>
<dbReference type="Gene3D" id="3.90.550.50">
    <property type="match status" value="1"/>
</dbReference>
<accession>A0A5N5SYA5</accession>
<keyword evidence="4 9" id="KW-0812">Transmembrane</keyword>
<feature type="transmembrane region" description="Helical" evidence="9">
    <location>
        <begin position="24"/>
        <end position="43"/>
    </location>
</feature>
<comment type="similarity">
    <text evidence="2 9">Belongs to the chondroitin N-acetylgalactosaminyltransferase family.</text>
</comment>
<dbReference type="EC" id="2.4.1.-" evidence="9"/>
<keyword evidence="5 9" id="KW-0735">Signal-anchor</keyword>
<dbReference type="Pfam" id="PF05679">
    <property type="entry name" value="CHGN"/>
    <property type="match status" value="1"/>
</dbReference>
<dbReference type="OrthoDB" id="9985088at2759"/>
<sequence length="781" mass="90872">MNNFYKMFSKCSVYQLLRKNNSPLIMGICVGIAFSIILTPFLGKKCVEISFSSSNGMRLRDLRSNDVPDSEDFEPTINLNDNIEVNRRGNEDSQSSKLIRPRYYSTELGMKDKILVSVISTKETIGTYGVALNKTLNHYVDKIIFFLDGTGSKKLGLNIPIVGFKEYKPHIKIFRILSYISEIYIEDYNYFFFVTDHSYVNGKKVMDIIEHLSISQDIHMGALQNDLNALYCDLDSGIILSQSIMKSLAKELLWYRLFSLCCDFQNQVYKTYSLQNNGWELSSYPEHNALVNSELEEALTVKNIRKTVDFNKLHMFFLQNYIIQTRTRISNLRQVIEETMKYSPLEISYPWPIGSPNIHTPPTRHDVIYWETFNATHIFMPNDLENVKPLSGVEHFDIMSVVNSSIKHLEEKYSEKLRLENLNYGHKRFDPTRGMDYLISLSLTNEKRRILNKKIEAYRGVTQPEFIPMPYVTENGRVNILIFIQSNDATKAIDFMQRLQKEKKIEEVTITFCLLFNAGDSYLSRDDPYKGLKDVLKSFTKQFYNSGSRANYLHLTVPNEKPSNFALIDLSLKKFSNDSLILIIDVSSIFQPDFINRVRMNTIRGWQIFSPIPFILYHPDLVEDSKSYSKKEIKTKNGHFDKYYFDAISFYADDYMKARQLIWRNVPLFRSEKNLKNDRKSYNITVYEMFVQNASLHVLRGVEPSIVLPYEPIQCPAEYTSNVSEVDSLCEKRQIYSFGQRNVLSNLIYEYYQKEKTYVSKNGYIGNNIAVTTLECIDKFA</sequence>
<dbReference type="PANTHER" id="PTHR12369:SF13">
    <property type="entry name" value="HEXOSYLTRANSFERASE"/>
    <property type="match status" value="1"/>
</dbReference>
<keyword evidence="3 9" id="KW-0808">Transferase</keyword>
<dbReference type="GO" id="GO:0047238">
    <property type="term" value="F:glucuronosyl-N-acetylgalactosaminyl-proteoglycan 4-beta-N-acetylgalactosaminyltransferase activity"/>
    <property type="evidence" value="ECO:0007669"/>
    <property type="project" value="TreeGrafter"/>
</dbReference>
<evidence type="ECO:0000256" key="1">
    <source>
        <dbReference type="ARBA" id="ARBA00004447"/>
    </source>
</evidence>
<evidence type="ECO:0000256" key="2">
    <source>
        <dbReference type="ARBA" id="ARBA00009239"/>
    </source>
</evidence>
<evidence type="ECO:0000256" key="7">
    <source>
        <dbReference type="ARBA" id="ARBA00023034"/>
    </source>
</evidence>
<evidence type="ECO:0000313" key="10">
    <source>
        <dbReference type="EMBL" id="KAB7499196.1"/>
    </source>
</evidence>
<name>A0A5N5SYA5_9CRUS</name>
<keyword evidence="8 9" id="KW-0472">Membrane</keyword>
<gene>
    <name evidence="10" type="primary">CHPF</name>
    <name evidence="10" type="ORF">Anas_05791</name>
</gene>
<dbReference type="InterPro" id="IPR008428">
    <property type="entry name" value="Chond_GalNAc"/>
</dbReference>
<comment type="subcellular location">
    <subcellularLocation>
        <location evidence="1 9">Golgi apparatus</location>
        <location evidence="1 9">Golgi stack membrane</location>
        <topology evidence="1 9">Single-pass type II membrane protein</topology>
    </subcellularLocation>
</comment>
<comment type="caution">
    <text evidence="10">The sequence shown here is derived from an EMBL/GenBank/DDBJ whole genome shotgun (WGS) entry which is preliminary data.</text>
</comment>
<evidence type="ECO:0000256" key="9">
    <source>
        <dbReference type="RuleBase" id="RU364016"/>
    </source>
</evidence>
<evidence type="ECO:0000256" key="6">
    <source>
        <dbReference type="ARBA" id="ARBA00022989"/>
    </source>
</evidence>
<proteinExistence type="inferred from homology"/>
<evidence type="ECO:0000256" key="5">
    <source>
        <dbReference type="ARBA" id="ARBA00022968"/>
    </source>
</evidence>
<dbReference type="GO" id="GO:0032580">
    <property type="term" value="C:Golgi cisterna membrane"/>
    <property type="evidence" value="ECO:0007669"/>
    <property type="project" value="UniProtKB-SubCell"/>
</dbReference>
<reference evidence="10 11" key="1">
    <citation type="journal article" date="2019" name="PLoS Biol.">
        <title>Sex chromosomes control vertical transmission of feminizing Wolbachia symbionts in an isopod.</title>
        <authorList>
            <person name="Becking T."/>
            <person name="Chebbi M.A."/>
            <person name="Giraud I."/>
            <person name="Moumen B."/>
            <person name="Laverre T."/>
            <person name="Caubet Y."/>
            <person name="Peccoud J."/>
            <person name="Gilbert C."/>
            <person name="Cordaux R."/>
        </authorList>
    </citation>
    <scope>NUCLEOTIDE SEQUENCE [LARGE SCALE GENOMIC DNA]</scope>
    <source>
        <strain evidence="10">ANa2</strain>
        <tissue evidence="10">Whole body excluding digestive tract and cuticle</tissue>
    </source>
</reference>
<dbReference type="EMBL" id="SEYY01018596">
    <property type="protein sequence ID" value="KAB7499196.1"/>
    <property type="molecule type" value="Genomic_DNA"/>
</dbReference>
<protein>
    <recommendedName>
        <fullName evidence="9">Hexosyltransferase</fullName>
        <ecNumber evidence="9">2.4.1.-</ecNumber>
    </recommendedName>
</protein>
<evidence type="ECO:0000256" key="4">
    <source>
        <dbReference type="ARBA" id="ARBA00022692"/>
    </source>
</evidence>
<organism evidence="10 11">
    <name type="scientific">Armadillidium nasatum</name>
    <dbReference type="NCBI Taxonomy" id="96803"/>
    <lineage>
        <taxon>Eukaryota</taxon>
        <taxon>Metazoa</taxon>
        <taxon>Ecdysozoa</taxon>
        <taxon>Arthropoda</taxon>
        <taxon>Crustacea</taxon>
        <taxon>Multicrustacea</taxon>
        <taxon>Malacostraca</taxon>
        <taxon>Eumalacostraca</taxon>
        <taxon>Peracarida</taxon>
        <taxon>Isopoda</taxon>
        <taxon>Oniscidea</taxon>
        <taxon>Crinocheta</taxon>
        <taxon>Armadillidiidae</taxon>
        <taxon>Armadillidium</taxon>
    </lineage>
</organism>
<evidence type="ECO:0000256" key="3">
    <source>
        <dbReference type="ARBA" id="ARBA00022679"/>
    </source>
</evidence>